<gene>
    <name evidence="3" type="ORF">N7476_003891</name>
</gene>
<keyword evidence="4" id="KW-1185">Reference proteome</keyword>
<reference evidence="3" key="2">
    <citation type="journal article" date="2023" name="IMA Fungus">
        <title>Comparative genomic study of the Penicillium genus elucidates a diverse pangenome and 15 lateral gene transfer events.</title>
        <authorList>
            <person name="Petersen C."/>
            <person name="Sorensen T."/>
            <person name="Nielsen M.R."/>
            <person name="Sondergaard T.E."/>
            <person name="Sorensen J.L."/>
            <person name="Fitzpatrick D.A."/>
            <person name="Frisvad J.C."/>
            <person name="Nielsen K.L."/>
        </authorList>
    </citation>
    <scope>NUCLEOTIDE SEQUENCE</scope>
    <source>
        <strain evidence="3">IBT 21472</strain>
    </source>
</reference>
<keyword evidence="2" id="KW-0812">Transmembrane</keyword>
<keyword evidence="2" id="KW-0472">Membrane</keyword>
<dbReference type="OrthoDB" id="2105912at2759"/>
<feature type="compositionally biased region" description="Basic and acidic residues" evidence="1">
    <location>
        <begin position="170"/>
        <end position="183"/>
    </location>
</feature>
<dbReference type="PANTHER" id="PTHR37848">
    <property type="entry name" value="EXPRESSED PROTEIN"/>
    <property type="match status" value="1"/>
</dbReference>
<name>A0A9W9U6I2_9EURO</name>
<evidence type="ECO:0000256" key="2">
    <source>
        <dbReference type="SAM" id="Phobius"/>
    </source>
</evidence>
<sequence length="392" mass="44267">MGRPSDSDIPLRSIDDSDRPPLYDDVTDVPSSTPVETSIPGGREGTTFNNIHGKGGTFTLSPSLSKCPSALYRLISSQAEMPPRQYIHIKGCKSKGEEPWEFNFTLDLTPTLLQLGEGRKEWHELLLHHVGHDGAPHFDRSVMWAPGWEESSRRRNSHEAADLEEGTGEPEDHTLLGADADRSNKSTPGLMDWCERFCRDPARVKSFTLTRELIGFDIEPMRTELTAYLRALNYGGYIEITTSIPNSFVTIYTPHWINYLRTSTFVFWVLALTQLWIITAFVLGCLDQPYHVVSSVWRSSRELGDPNVFSRKVYAHGRDETKLADFWAPTVAQAFLDRRNDGFMLREESLQHLHQRAQERRDHIQSFLPQLNVLGGLLRAEGVQAGSGESIG</sequence>
<dbReference type="Proteomes" id="UP001147746">
    <property type="component" value="Unassembled WGS sequence"/>
</dbReference>
<feature type="transmembrane region" description="Helical" evidence="2">
    <location>
        <begin position="265"/>
        <end position="286"/>
    </location>
</feature>
<evidence type="ECO:0000313" key="3">
    <source>
        <dbReference type="EMBL" id="KAJ5320889.1"/>
    </source>
</evidence>
<evidence type="ECO:0000313" key="4">
    <source>
        <dbReference type="Proteomes" id="UP001147746"/>
    </source>
</evidence>
<proteinExistence type="predicted"/>
<feature type="region of interest" description="Disordered" evidence="1">
    <location>
        <begin position="1"/>
        <end position="45"/>
    </location>
</feature>
<comment type="caution">
    <text evidence="3">The sequence shown here is derived from an EMBL/GenBank/DDBJ whole genome shotgun (WGS) entry which is preliminary data.</text>
</comment>
<evidence type="ECO:0000256" key="1">
    <source>
        <dbReference type="SAM" id="MobiDB-lite"/>
    </source>
</evidence>
<dbReference type="EMBL" id="JAPZBO010000003">
    <property type="protein sequence ID" value="KAJ5320889.1"/>
    <property type="molecule type" value="Genomic_DNA"/>
</dbReference>
<keyword evidence="2" id="KW-1133">Transmembrane helix</keyword>
<organism evidence="3 4">
    <name type="scientific">Penicillium atrosanguineum</name>
    <dbReference type="NCBI Taxonomy" id="1132637"/>
    <lineage>
        <taxon>Eukaryota</taxon>
        <taxon>Fungi</taxon>
        <taxon>Dikarya</taxon>
        <taxon>Ascomycota</taxon>
        <taxon>Pezizomycotina</taxon>
        <taxon>Eurotiomycetes</taxon>
        <taxon>Eurotiomycetidae</taxon>
        <taxon>Eurotiales</taxon>
        <taxon>Aspergillaceae</taxon>
        <taxon>Penicillium</taxon>
    </lineage>
</organism>
<dbReference type="PANTHER" id="PTHR37848:SF1">
    <property type="entry name" value="SUN DOMAIN-CONTAINING PROTEIN"/>
    <property type="match status" value="1"/>
</dbReference>
<protein>
    <submittedName>
        <fullName evidence="3">Uncharacterized protein</fullName>
    </submittedName>
</protein>
<dbReference type="AlphaFoldDB" id="A0A9W9U6I2"/>
<feature type="region of interest" description="Disordered" evidence="1">
    <location>
        <begin position="155"/>
        <end position="183"/>
    </location>
</feature>
<reference evidence="3" key="1">
    <citation type="submission" date="2022-12" db="EMBL/GenBank/DDBJ databases">
        <authorList>
            <person name="Petersen C."/>
        </authorList>
    </citation>
    <scope>NUCLEOTIDE SEQUENCE</scope>
    <source>
        <strain evidence="3">IBT 21472</strain>
    </source>
</reference>
<accession>A0A9W9U6I2</accession>
<feature type="compositionally biased region" description="Basic and acidic residues" evidence="1">
    <location>
        <begin position="13"/>
        <end position="22"/>
    </location>
</feature>